<dbReference type="GO" id="GO:0003723">
    <property type="term" value="F:RNA binding"/>
    <property type="evidence" value="ECO:0007669"/>
    <property type="project" value="InterPro"/>
</dbReference>
<dbReference type="EMBL" id="JAIZTC010000001">
    <property type="protein sequence ID" value="MCA8378072.1"/>
    <property type="molecule type" value="Genomic_DNA"/>
</dbReference>
<dbReference type="GO" id="GO:0016070">
    <property type="term" value="P:RNA metabolic process"/>
    <property type="evidence" value="ECO:0007669"/>
    <property type="project" value="InterPro"/>
</dbReference>
<feature type="compositionally biased region" description="Polar residues" evidence="1">
    <location>
        <begin position="99"/>
        <end position="112"/>
    </location>
</feature>
<accession>A0AAW4T4E0</accession>
<dbReference type="RefSeq" id="WP_226133003.1">
    <property type="nucleotide sequence ID" value="NZ_JAGSUD010000126.1"/>
</dbReference>
<organism evidence="3 4">
    <name type="scientific">Burkholderia cenocepacia</name>
    <dbReference type="NCBI Taxonomy" id="95486"/>
    <lineage>
        <taxon>Bacteria</taxon>
        <taxon>Pseudomonadati</taxon>
        <taxon>Pseudomonadota</taxon>
        <taxon>Betaproteobacteria</taxon>
        <taxon>Burkholderiales</taxon>
        <taxon>Burkholderiaceae</taxon>
        <taxon>Burkholderia</taxon>
        <taxon>Burkholderia cepacia complex</taxon>
    </lineage>
</organism>
<comment type="caution">
    <text evidence="3">The sequence shown here is derived from an EMBL/GenBank/DDBJ whole genome shotgun (WGS) entry which is preliminary data.</text>
</comment>
<name>A0AAW4T4E0_9BURK</name>
<evidence type="ECO:0000256" key="1">
    <source>
        <dbReference type="SAM" id="MobiDB-lite"/>
    </source>
</evidence>
<dbReference type="GO" id="GO:0016788">
    <property type="term" value="F:hydrolase activity, acting on ester bonds"/>
    <property type="evidence" value="ECO:0007669"/>
    <property type="project" value="InterPro"/>
</dbReference>
<dbReference type="Pfam" id="PF08845">
    <property type="entry name" value="SymE_toxin"/>
    <property type="match status" value="1"/>
</dbReference>
<proteinExistence type="predicted"/>
<reference evidence="3" key="1">
    <citation type="submission" date="2023-08" db="EMBL/GenBank/DDBJ databases">
        <title>A collection of bacterial strains from the Burkholderia cepacia Research Laboratory and Repository.</title>
        <authorList>
            <person name="Lipuma J."/>
            <person name="Spilker T."/>
        </authorList>
    </citation>
    <scope>NUCLEOTIDE SEQUENCE</scope>
    <source>
        <strain evidence="3">AU0862</strain>
    </source>
</reference>
<evidence type="ECO:0000313" key="3">
    <source>
        <dbReference type="EMBL" id="MCA8378072.1"/>
    </source>
</evidence>
<feature type="domain" description="Toxin SymE-like" evidence="2">
    <location>
        <begin position="45"/>
        <end position="77"/>
    </location>
</feature>
<feature type="region of interest" description="Disordered" evidence="1">
    <location>
        <begin position="84"/>
        <end position="112"/>
    </location>
</feature>
<protein>
    <submittedName>
        <fullName evidence="3">Type I toxin-antitoxin system SymE family toxin</fullName>
    </submittedName>
</protein>
<dbReference type="AlphaFoldDB" id="A0AAW4T4E0"/>
<evidence type="ECO:0000259" key="2">
    <source>
        <dbReference type="Pfam" id="PF08845"/>
    </source>
</evidence>
<sequence length="112" mass="12791">MAGANHNAPMYFRDRFVSPRSSLQSRRIVPHIRLADMAPPVMHLWMKLSGRWIEAAGFDPEQRLRIEVSHQRLVITPIDDADCDHGAQEGFPDIDPATMRQQQRLSVTTEEA</sequence>
<dbReference type="InterPro" id="IPR014944">
    <property type="entry name" value="Toxin_SymE-like"/>
</dbReference>
<dbReference type="GO" id="GO:0005737">
    <property type="term" value="C:cytoplasm"/>
    <property type="evidence" value="ECO:0007669"/>
    <property type="project" value="InterPro"/>
</dbReference>
<dbReference type="Proteomes" id="UP001199070">
    <property type="component" value="Unassembled WGS sequence"/>
</dbReference>
<evidence type="ECO:0000313" key="4">
    <source>
        <dbReference type="Proteomes" id="UP001199070"/>
    </source>
</evidence>
<gene>
    <name evidence="3" type="ORF">LGN22_04150</name>
</gene>